<keyword evidence="5" id="KW-0408">Iron</keyword>
<dbReference type="EMBL" id="SKCS01000730">
    <property type="protein sequence ID" value="TNN04903.1"/>
    <property type="molecule type" value="Genomic_DNA"/>
</dbReference>
<dbReference type="InterPro" id="IPR019774">
    <property type="entry name" value="Aromatic-AA_hydroxylase_C"/>
</dbReference>
<dbReference type="GO" id="GO:0043005">
    <property type="term" value="C:neuron projection"/>
    <property type="evidence" value="ECO:0007669"/>
    <property type="project" value="TreeGrafter"/>
</dbReference>
<evidence type="ECO:0000313" key="9">
    <source>
        <dbReference type="Proteomes" id="UP000311919"/>
    </source>
</evidence>
<dbReference type="SUPFAM" id="SSF56534">
    <property type="entry name" value="Aromatic aminoacid monoxygenases, catalytic and oligomerization domains"/>
    <property type="match status" value="1"/>
</dbReference>
<organism evidence="8 9">
    <name type="scientific">Schistosoma japonicum</name>
    <name type="common">Blood fluke</name>
    <dbReference type="NCBI Taxonomy" id="6182"/>
    <lineage>
        <taxon>Eukaryota</taxon>
        <taxon>Metazoa</taxon>
        <taxon>Spiralia</taxon>
        <taxon>Lophotrochozoa</taxon>
        <taxon>Platyhelminthes</taxon>
        <taxon>Trematoda</taxon>
        <taxon>Digenea</taxon>
        <taxon>Strigeidida</taxon>
        <taxon>Schistosomatoidea</taxon>
        <taxon>Schistosomatidae</taxon>
        <taxon>Schistosoma</taxon>
    </lineage>
</organism>
<keyword evidence="9" id="KW-1185">Reference proteome</keyword>
<keyword evidence="4" id="KW-0560">Oxidoreductase</keyword>
<dbReference type="Pfam" id="PF00351">
    <property type="entry name" value="Biopterin_H"/>
    <property type="match status" value="1"/>
</dbReference>
<proteinExistence type="inferred from homology"/>
<dbReference type="OrthoDB" id="6285300at2759"/>
<dbReference type="STRING" id="6182.A0A4Z2CKU0"/>
<evidence type="ECO:0000256" key="2">
    <source>
        <dbReference type="ARBA" id="ARBA00009712"/>
    </source>
</evidence>
<keyword evidence="6" id="KW-0503">Monooxygenase</keyword>
<name>A0A4Z2CKU0_SCHJA</name>
<comment type="similarity">
    <text evidence="2">Belongs to the biopterin-dependent aromatic amino acid hydroxylase family.</text>
</comment>
<evidence type="ECO:0000256" key="5">
    <source>
        <dbReference type="ARBA" id="ARBA00023004"/>
    </source>
</evidence>
<dbReference type="GO" id="GO:0004510">
    <property type="term" value="F:tryptophan 5-monooxygenase activity"/>
    <property type="evidence" value="ECO:0007669"/>
    <property type="project" value="TreeGrafter"/>
</dbReference>
<accession>A0A4Z2CKU0</accession>
<dbReference type="InterPro" id="IPR036951">
    <property type="entry name" value="ArAA_hydroxylase_sf"/>
</dbReference>
<comment type="cofactor">
    <cofactor evidence="1">
        <name>Fe(2+)</name>
        <dbReference type="ChEBI" id="CHEBI:29033"/>
    </cofactor>
</comment>
<evidence type="ECO:0000256" key="6">
    <source>
        <dbReference type="ARBA" id="ARBA00023033"/>
    </source>
</evidence>
<dbReference type="GO" id="GO:0005506">
    <property type="term" value="F:iron ion binding"/>
    <property type="evidence" value="ECO:0007669"/>
    <property type="project" value="InterPro"/>
</dbReference>
<evidence type="ECO:0000313" key="8">
    <source>
        <dbReference type="EMBL" id="TNN04903.1"/>
    </source>
</evidence>
<reference evidence="8 9" key="1">
    <citation type="submission" date="2019-03" db="EMBL/GenBank/DDBJ databases">
        <title>An improved genome assembly of the fluke Schistosoma japonicum.</title>
        <authorList>
            <person name="Hu W."/>
            <person name="Luo F."/>
            <person name="Yin M."/>
            <person name="Mo X."/>
            <person name="Sun C."/>
            <person name="Wu Q."/>
            <person name="Zhu B."/>
            <person name="Xiang M."/>
            <person name="Wang J."/>
            <person name="Wang Y."/>
            <person name="Zhang T."/>
            <person name="Xu B."/>
            <person name="Zheng H."/>
            <person name="Feng Z."/>
        </authorList>
    </citation>
    <scope>NUCLEOTIDE SEQUENCE [LARGE SCALE GENOMIC DNA]</scope>
    <source>
        <strain evidence="8">HuSjv2</strain>
        <tissue evidence="8">Worms</tissue>
    </source>
</reference>
<dbReference type="GO" id="GO:0009072">
    <property type="term" value="P:aromatic amino acid metabolic process"/>
    <property type="evidence" value="ECO:0007669"/>
    <property type="project" value="InterPro"/>
</dbReference>
<sequence length="136" mass="16082">CYFFTIEFGLLSTRKPIKSIWCRFTVIGLLNFSYKRRMFGYYLSNGYFETSSFEDATHKMREFVRTIRRPFDVRYNPYTQSIEIIESPGSVANLIQDLQFELTTINESLLKMSKEVTNQEFTTEEFVAENQSDDLT</sequence>
<feature type="domain" description="Biopterin-dependent aromatic amino acid hydroxylase family profile" evidence="7">
    <location>
        <begin position="45"/>
        <end position="109"/>
    </location>
</feature>
<dbReference type="PANTHER" id="PTHR11473:SF16">
    <property type="entry name" value="TRYPTOPHAN 5-HYDROXYLASE 2"/>
    <property type="match status" value="1"/>
</dbReference>
<evidence type="ECO:0000259" key="7">
    <source>
        <dbReference type="Pfam" id="PF00351"/>
    </source>
</evidence>
<evidence type="ECO:0000256" key="3">
    <source>
        <dbReference type="ARBA" id="ARBA00022723"/>
    </source>
</evidence>
<evidence type="ECO:0000256" key="1">
    <source>
        <dbReference type="ARBA" id="ARBA00001954"/>
    </source>
</evidence>
<gene>
    <name evidence="8" type="ORF">EWB00_010148</name>
</gene>
<dbReference type="InterPro" id="IPR036329">
    <property type="entry name" value="Aro-AA_hydroxylase_C_sf"/>
</dbReference>
<dbReference type="AlphaFoldDB" id="A0A4Z2CKU0"/>
<comment type="caution">
    <text evidence="8">The sequence shown here is derived from an EMBL/GenBank/DDBJ whole genome shotgun (WGS) entry which is preliminary data.</text>
</comment>
<dbReference type="InterPro" id="IPR001273">
    <property type="entry name" value="ArAA_hydroxylase"/>
</dbReference>
<dbReference type="Proteomes" id="UP000311919">
    <property type="component" value="Unassembled WGS sequence"/>
</dbReference>
<keyword evidence="3" id="KW-0479">Metal-binding</keyword>
<dbReference type="PANTHER" id="PTHR11473">
    <property type="entry name" value="AROMATIC AMINO ACID HYDROXYLASE"/>
    <property type="match status" value="1"/>
</dbReference>
<dbReference type="Gene3D" id="1.10.800.10">
    <property type="entry name" value="Aromatic amino acid hydroxylase"/>
    <property type="match status" value="1"/>
</dbReference>
<evidence type="ECO:0000256" key="4">
    <source>
        <dbReference type="ARBA" id="ARBA00023002"/>
    </source>
</evidence>
<protein>
    <submittedName>
        <fullName evidence="8">Tryptophan 5-hydroxylase 1</fullName>
    </submittedName>
</protein>
<feature type="non-terminal residue" evidence="8">
    <location>
        <position position="1"/>
    </location>
</feature>